<reference evidence="3 4" key="1">
    <citation type="submission" date="2017-03" db="EMBL/GenBank/DDBJ databases">
        <title>Genome sequence of Clostridium hungatei DSM 14427.</title>
        <authorList>
            <person name="Poehlein A."/>
            <person name="Daniel R."/>
        </authorList>
    </citation>
    <scope>NUCLEOTIDE SEQUENCE [LARGE SCALE GENOMIC DNA]</scope>
    <source>
        <strain evidence="3 4">DSM 14427</strain>
    </source>
</reference>
<name>A0A1V4SQV2_RUMHU</name>
<evidence type="ECO:0000313" key="3">
    <source>
        <dbReference type="EMBL" id="OPX46242.1"/>
    </source>
</evidence>
<accession>A0A1V4SQV2</accession>
<sequence>MAGRDSKYIYGSAAEKIKHEQQLNSYSSAANSEYYDPYEQNAVLKSKKLARNNARLKKRIMINMFLVFGMCAIIMFRYAQISQMNYDNNNLSKQYTALQNENAQLTLDIEKARSLQSIREIAENRLDMHSPEKSQIVYISVPKQDVTILAAKQEARLVEMVRDIGGGIKKFLGSFN</sequence>
<dbReference type="RefSeq" id="WP_080062565.1">
    <property type="nucleotide sequence ID" value="NZ_MZGX01000001.1"/>
</dbReference>
<dbReference type="AlphaFoldDB" id="A0A1V4SQV2"/>
<dbReference type="STRING" id="48256.CLHUN_00580"/>
<evidence type="ECO:0000256" key="1">
    <source>
        <dbReference type="SAM" id="Coils"/>
    </source>
</evidence>
<comment type="caution">
    <text evidence="3">The sequence shown here is derived from an EMBL/GenBank/DDBJ whole genome shotgun (WGS) entry which is preliminary data.</text>
</comment>
<feature type="coiled-coil region" evidence="1">
    <location>
        <begin position="81"/>
        <end position="115"/>
    </location>
</feature>
<gene>
    <name evidence="3" type="primary">ftsL_1</name>
    <name evidence="3" type="ORF">CLHUN_00580</name>
</gene>
<evidence type="ECO:0000256" key="2">
    <source>
        <dbReference type="SAM" id="Phobius"/>
    </source>
</evidence>
<dbReference type="OrthoDB" id="2083437at2"/>
<keyword evidence="2" id="KW-0812">Transmembrane</keyword>
<dbReference type="Proteomes" id="UP000191554">
    <property type="component" value="Unassembled WGS sequence"/>
</dbReference>
<dbReference type="GO" id="GO:0051301">
    <property type="term" value="P:cell division"/>
    <property type="evidence" value="ECO:0007669"/>
    <property type="project" value="UniProtKB-KW"/>
</dbReference>
<keyword evidence="3" id="KW-0131">Cell cycle</keyword>
<organism evidence="3 4">
    <name type="scientific">Ruminiclostridium hungatei</name>
    <name type="common">Clostridium hungatei</name>
    <dbReference type="NCBI Taxonomy" id="48256"/>
    <lineage>
        <taxon>Bacteria</taxon>
        <taxon>Bacillati</taxon>
        <taxon>Bacillota</taxon>
        <taxon>Clostridia</taxon>
        <taxon>Eubacteriales</taxon>
        <taxon>Oscillospiraceae</taxon>
        <taxon>Ruminiclostridium</taxon>
    </lineage>
</organism>
<keyword evidence="1" id="KW-0175">Coiled coil</keyword>
<proteinExistence type="predicted"/>
<keyword evidence="4" id="KW-1185">Reference proteome</keyword>
<keyword evidence="2" id="KW-0472">Membrane</keyword>
<feature type="transmembrane region" description="Helical" evidence="2">
    <location>
        <begin position="60"/>
        <end position="79"/>
    </location>
</feature>
<evidence type="ECO:0000313" key="4">
    <source>
        <dbReference type="Proteomes" id="UP000191554"/>
    </source>
</evidence>
<keyword evidence="2" id="KW-1133">Transmembrane helix</keyword>
<keyword evidence="3" id="KW-0132">Cell division</keyword>
<dbReference type="EMBL" id="MZGX01000001">
    <property type="protein sequence ID" value="OPX46242.1"/>
    <property type="molecule type" value="Genomic_DNA"/>
</dbReference>
<protein>
    <submittedName>
        <fullName evidence="3">Cell division protein FtsL</fullName>
    </submittedName>
</protein>